<accession>A0ABT3P695</accession>
<evidence type="ECO:0000313" key="2">
    <source>
        <dbReference type="EMBL" id="MCW8108277.1"/>
    </source>
</evidence>
<keyword evidence="1" id="KW-1133">Transmembrane helix</keyword>
<keyword evidence="1" id="KW-0812">Transmembrane</keyword>
<feature type="transmembrane region" description="Helical" evidence="1">
    <location>
        <begin position="64"/>
        <end position="80"/>
    </location>
</feature>
<reference evidence="2" key="1">
    <citation type="submission" date="2022-11" db="EMBL/GenBank/DDBJ databases">
        <title>Alteromonas sp. nov., isolated from sea water of the Qingdao.</title>
        <authorList>
            <person name="Wang Q."/>
        </authorList>
    </citation>
    <scope>NUCLEOTIDE SEQUENCE</scope>
    <source>
        <strain evidence="2">ASW11-7</strain>
    </source>
</reference>
<feature type="transmembrane region" description="Helical" evidence="1">
    <location>
        <begin position="31"/>
        <end position="52"/>
    </location>
</feature>
<gene>
    <name evidence="2" type="ORF">OPS25_07195</name>
</gene>
<proteinExistence type="predicted"/>
<dbReference type="RefSeq" id="WP_265616977.1">
    <property type="nucleotide sequence ID" value="NZ_JAPFRD010000009.1"/>
</dbReference>
<evidence type="ECO:0000256" key="1">
    <source>
        <dbReference type="SAM" id="Phobius"/>
    </source>
</evidence>
<keyword evidence="3" id="KW-1185">Reference proteome</keyword>
<feature type="transmembrane region" description="Helical" evidence="1">
    <location>
        <begin position="109"/>
        <end position="129"/>
    </location>
</feature>
<keyword evidence="1" id="KW-0472">Membrane</keyword>
<evidence type="ECO:0000313" key="3">
    <source>
        <dbReference type="Proteomes" id="UP001142810"/>
    </source>
</evidence>
<name>A0ABT3P695_9ALTE</name>
<dbReference type="Proteomes" id="UP001142810">
    <property type="component" value="Unassembled WGS sequence"/>
</dbReference>
<sequence length="130" mass="14769">MIKEFFGWLIAICRRWAVGSSYKNKTSRARWGLSLICSAYVLGIMLNLVFLFEPKVPKSLPKEVFSVLLIAIFIVPLLILNKTYPPEVADVYITKYTPQNLAQNVKQQLLALAFCIGGWLVLFGPFMILK</sequence>
<comment type="caution">
    <text evidence="2">The sequence shown here is derived from an EMBL/GenBank/DDBJ whole genome shotgun (WGS) entry which is preliminary data.</text>
</comment>
<dbReference type="EMBL" id="JAPFRD010000009">
    <property type="protein sequence ID" value="MCW8108277.1"/>
    <property type="molecule type" value="Genomic_DNA"/>
</dbReference>
<organism evidence="2 3">
    <name type="scientific">Alteromonas aquimaris</name>
    <dbReference type="NCBI Taxonomy" id="2998417"/>
    <lineage>
        <taxon>Bacteria</taxon>
        <taxon>Pseudomonadati</taxon>
        <taxon>Pseudomonadota</taxon>
        <taxon>Gammaproteobacteria</taxon>
        <taxon>Alteromonadales</taxon>
        <taxon>Alteromonadaceae</taxon>
        <taxon>Alteromonas/Salinimonas group</taxon>
        <taxon>Alteromonas</taxon>
    </lineage>
</organism>
<protein>
    <submittedName>
        <fullName evidence="2">Uncharacterized protein</fullName>
    </submittedName>
</protein>